<keyword evidence="4" id="KW-1185">Reference proteome</keyword>
<dbReference type="PANTHER" id="PTHR33463:SF198">
    <property type="entry name" value="RPP4C3"/>
    <property type="match status" value="1"/>
</dbReference>
<proteinExistence type="predicted"/>
<gene>
    <name evidence="3" type="ORF">PHAVU_010G104500g</name>
</gene>
<evidence type="ECO:0000313" key="3">
    <source>
        <dbReference type="EMBL" id="ESW07136.1"/>
    </source>
</evidence>
<dbReference type="PANTHER" id="PTHR33463">
    <property type="entry name" value="NB-ARC DOMAIN-CONTAINING PROTEIN-RELATED"/>
    <property type="match status" value="1"/>
</dbReference>
<feature type="non-terminal residue" evidence="3">
    <location>
        <position position="1"/>
    </location>
</feature>
<dbReference type="Pfam" id="PF23247">
    <property type="entry name" value="LRR_RPS2"/>
    <property type="match status" value="3"/>
</dbReference>
<dbReference type="Proteomes" id="UP000000226">
    <property type="component" value="Chromosome 10"/>
</dbReference>
<evidence type="ECO:0000259" key="2">
    <source>
        <dbReference type="Pfam" id="PF23247"/>
    </source>
</evidence>
<dbReference type="InterPro" id="IPR032675">
    <property type="entry name" value="LRR_dom_sf"/>
</dbReference>
<accession>V7ASH9</accession>
<dbReference type="Gramene" id="ESW07136">
    <property type="protein sequence ID" value="ESW07136"/>
    <property type="gene ID" value="PHAVU_010G104500g"/>
</dbReference>
<dbReference type="Gene3D" id="3.80.10.10">
    <property type="entry name" value="Ribonuclease Inhibitor"/>
    <property type="match status" value="3"/>
</dbReference>
<dbReference type="InterPro" id="IPR057135">
    <property type="entry name" value="At4g27190-like_LRR"/>
</dbReference>
<reference evidence="4" key="1">
    <citation type="journal article" date="2014" name="Nat. Genet.">
        <title>A reference genome for common bean and genome-wide analysis of dual domestications.</title>
        <authorList>
            <person name="Schmutz J."/>
            <person name="McClean P.E."/>
            <person name="Mamidi S."/>
            <person name="Wu G.A."/>
            <person name="Cannon S.B."/>
            <person name="Grimwood J."/>
            <person name="Jenkins J."/>
            <person name="Shu S."/>
            <person name="Song Q."/>
            <person name="Chavarro C."/>
            <person name="Torres-Torres M."/>
            <person name="Geffroy V."/>
            <person name="Moghaddam S.M."/>
            <person name="Gao D."/>
            <person name="Abernathy B."/>
            <person name="Barry K."/>
            <person name="Blair M."/>
            <person name="Brick M.A."/>
            <person name="Chovatia M."/>
            <person name="Gepts P."/>
            <person name="Goodstein D.M."/>
            <person name="Gonzales M."/>
            <person name="Hellsten U."/>
            <person name="Hyten D.L."/>
            <person name="Jia G."/>
            <person name="Kelly J.D."/>
            <person name="Kudrna D."/>
            <person name="Lee R."/>
            <person name="Richard M.M."/>
            <person name="Miklas P.N."/>
            <person name="Osorno J.M."/>
            <person name="Rodrigues J."/>
            <person name="Thareau V."/>
            <person name="Urrea C.A."/>
            <person name="Wang M."/>
            <person name="Yu Y."/>
            <person name="Zhang M."/>
            <person name="Wing R.A."/>
            <person name="Cregan P.B."/>
            <person name="Rokhsar D.S."/>
            <person name="Jackson S.A."/>
        </authorList>
    </citation>
    <scope>NUCLEOTIDE SEQUENCE [LARGE SCALE GENOMIC DNA]</scope>
    <source>
        <strain evidence="4">cv. G19833</strain>
    </source>
</reference>
<dbReference type="OrthoDB" id="1436555at2759"/>
<protein>
    <recommendedName>
        <fullName evidence="2">Disease resistance protein At4g27190-like leucine-rich repeats domain-containing protein</fullName>
    </recommendedName>
</protein>
<organism evidence="3 4">
    <name type="scientific">Phaseolus vulgaris</name>
    <name type="common">Kidney bean</name>
    <name type="synonym">French bean</name>
    <dbReference type="NCBI Taxonomy" id="3885"/>
    <lineage>
        <taxon>Eukaryota</taxon>
        <taxon>Viridiplantae</taxon>
        <taxon>Streptophyta</taxon>
        <taxon>Embryophyta</taxon>
        <taxon>Tracheophyta</taxon>
        <taxon>Spermatophyta</taxon>
        <taxon>Magnoliopsida</taxon>
        <taxon>eudicotyledons</taxon>
        <taxon>Gunneridae</taxon>
        <taxon>Pentapetalae</taxon>
        <taxon>rosids</taxon>
        <taxon>fabids</taxon>
        <taxon>Fabales</taxon>
        <taxon>Fabaceae</taxon>
        <taxon>Papilionoideae</taxon>
        <taxon>50 kb inversion clade</taxon>
        <taxon>NPAAA clade</taxon>
        <taxon>indigoferoid/millettioid clade</taxon>
        <taxon>Phaseoleae</taxon>
        <taxon>Phaseolus</taxon>
    </lineage>
</organism>
<dbReference type="eggNOG" id="KOG4658">
    <property type="taxonomic scope" value="Eukaryota"/>
</dbReference>
<evidence type="ECO:0000313" key="4">
    <source>
        <dbReference type="Proteomes" id="UP000000226"/>
    </source>
</evidence>
<dbReference type="OMA" id="DCHEMET"/>
<dbReference type="InterPro" id="IPR050905">
    <property type="entry name" value="Plant_NBS-LRR"/>
</dbReference>
<name>V7ASH9_PHAVU</name>
<feature type="domain" description="Disease resistance protein At4g27190-like leucine-rich repeats" evidence="2">
    <location>
        <begin position="4"/>
        <end position="156"/>
    </location>
</feature>
<sequence length="762" mass="86835">ESILNLTKRDIQELCLGSRPISNSSFNLLDSLIVDNCQFLSDVILPLNLLPFLTNLETLEVRNCNSVKAIFDVKRTTQGRDMTSTGETLPFSLKKLTLSQLPNLENVWNEDTHGILSMFCLQKVHVENCKGLTSVFPTSVAKDIVELKNLVVENCKGLMTIVAEDNIDPILWKLPNLESVWNEDPAEIVTEANLADPKETTPKLTFPTLTSLTLWDLPKFKHNTIHSIHDATAKLITPNLEHLTVGENELKMIVVGEFQRNLLDELKVVTLYFHIECDEFSDYGFLKQLPNVKKLVVCGNSVNVIFCLQRPDNSEHLLQLKELRLESLGQLVSIGLENSWTEPFVKNLEIFEVISCSRLKNLVSYRVCFSNLICLKVESCDGLSCLFTSSTAQNLPELQRMEIEKCESIEEIVSKEEGEESDEDKIIFPQLNCLKLNSLSKLIRFYKGNLSFPLLEELSVTDCHEMETLCAGNVEAIKLSQVTIDEEDIPLKTHVNSTLRKEFVEKISKLEQLDLKCRRGLQEIWNDSMYVSDFCFSKLTILTVDECQFLSDAVLPFHLLPFLPKLETLKVQNCDFVKTIFDVKCATKDTLVPLKKLVLSKLPNLENVWNEDPHGILCMQNLQKVHVKECKSLSSVFSASVAKDLMKLEDLVVEDCEGLMTIVAEECDEDEEIIFEHLHVLHLKRLKELMCFYTGNLTLNFPSLKKVYIIKCSSMKTFSAVNKIHHSTKWYSAEYAKSRLESDLNFAVRRTSEEEVHIFFTS</sequence>
<dbReference type="EMBL" id="CM002297">
    <property type="protein sequence ID" value="ESW07136.1"/>
    <property type="molecule type" value="Genomic_DNA"/>
</dbReference>
<feature type="domain" description="Disease resistance protein At4g27190-like leucine-rich repeats" evidence="2">
    <location>
        <begin position="510"/>
        <end position="657"/>
    </location>
</feature>
<feature type="domain" description="Disease resistance protein At4g27190-like leucine-rich repeats" evidence="2">
    <location>
        <begin position="367"/>
        <end position="469"/>
    </location>
</feature>
<evidence type="ECO:0000256" key="1">
    <source>
        <dbReference type="ARBA" id="ARBA00022821"/>
    </source>
</evidence>
<keyword evidence="1" id="KW-0611">Plant defense</keyword>
<dbReference type="AlphaFoldDB" id="V7ASH9"/>
<dbReference type="SUPFAM" id="SSF52058">
    <property type="entry name" value="L domain-like"/>
    <property type="match status" value="2"/>
</dbReference>
<dbReference type="SUPFAM" id="SSF52047">
    <property type="entry name" value="RNI-like"/>
    <property type="match status" value="1"/>
</dbReference>